<feature type="signal peptide" evidence="1">
    <location>
        <begin position="1"/>
        <end position="29"/>
    </location>
</feature>
<dbReference type="GeneID" id="111008401"/>
<protein>
    <submittedName>
        <fullName evidence="3">Uncharacterized protein LOC111008401</fullName>
    </submittedName>
</protein>
<proteinExistence type="predicted"/>
<evidence type="ECO:0000256" key="1">
    <source>
        <dbReference type="SAM" id="SignalP"/>
    </source>
</evidence>
<keyword evidence="2" id="KW-1185">Reference proteome</keyword>
<accession>A0A6J1C8I5</accession>
<reference evidence="3" key="1">
    <citation type="submission" date="2025-08" db="UniProtKB">
        <authorList>
            <consortium name="RefSeq"/>
        </authorList>
    </citation>
    <scope>IDENTIFICATION</scope>
    <source>
        <strain evidence="3">OHB3-1</strain>
    </source>
</reference>
<dbReference type="AlphaFoldDB" id="A0A6J1C8I5"/>
<dbReference type="KEGG" id="mcha:111008401"/>
<evidence type="ECO:0000313" key="2">
    <source>
        <dbReference type="Proteomes" id="UP000504603"/>
    </source>
</evidence>
<organism evidence="2 3">
    <name type="scientific">Momordica charantia</name>
    <name type="common">Bitter gourd</name>
    <name type="synonym">Balsam pear</name>
    <dbReference type="NCBI Taxonomy" id="3673"/>
    <lineage>
        <taxon>Eukaryota</taxon>
        <taxon>Viridiplantae</taxon>
        <taxon>Streptophyta</taxon>
        <taxon>Embryophyta</taxon>
        <taxon>Tracheophyta</taxon>
        <taxon>Spermatophyta</taxon>
        <taxon>Magnoliopsida</taxon>
        <taxon>eudicotyledons</taxon>
        <taxon>Gunneridae</taxon>
        <taxon>Pentapetalae</taxon>
        <taxon>rosids</taxon>
        <taxon>fabids</taxon>
        <taxon>Cucurbitales</taxon>
        <taxon>Cucurbitaceae</taxon>
        <taxon>Momordiceae</taxon>
        <taxon>Momordica</taxon>
    </lineage>
</organism>
<dbReference type="RefSeq" id="XP_022136788.1">
    <property type="nucleotide sequence ID" value="XM_022281096.1"/>
</dbReference>
<keyword evidence="1" id="KW-0732">Signal</keyword>
<feature type="chain" id="PRO_5026654525" evidence="1">
    <location>
        <begin position="30"/>
        <end position="167"/>
    </location>
</feature>
<dbReference type="OrthoDB" id="1752233at2759"/>
<sequence length="167" mass="17199">MARIRPTSSVVAVVWVVLAVAVGVEKCMGWEETVQDVKSKITQMSDDANIPEKAEAVKEGAAGVFHDAKDTAESWSSWVYNKFSGGSKPEEEAVPKETAHFSMDGGVDAPSGAALGGAANAAADAAGRAIETGKEMAAAAADKASGAKDKAADFGAKIKEKTQSIEL</sequence>
<name>A0A6J1C8I5_MOMCH</name>
<gene>
    <name evidence="3" type="primary">LOC111008401</name>
</gene>
<evidence type="ECO:0000313" key="3">
    <source>
        <dbReference type="RefSeq" id="XP_022136788.1"/>
    </source>
</evidence>
<dbReference type="Proteomes" id="UP000504603">
    <property type="component" value="Unplaced"/>
</dbReference>